<accession>A0AAV2JH65</accession>
<proteinExistence type="predicted"/>
<name>A0AAV2JH65_KNICA</name>
<reference evidence="1 2" key="1">
    <citation type="submission" date="2024-04" db="EMBL/GenBank/DDBJ databases">
        <authorList>
            <person name="Waldvogel A.-M."/>
            <person name="Schoenle A."/>
        </authorList>
    </citation>
    <scope>NUCLEOTIDE SEQUENCE [LARGE SCALE GENOMIC DNA]</scope>
</reference>
<sequence length="75" mass="8214">MVIFYAFSWTIEGSRLEKTMMKAGSYAVSQSSSVAAVQPRLGAVWHANSSSSTLFTNGNVRRKVTHKPEHNEAVA</sequence>
<dbReference type="Proteomes" id="UP001497482">
    <property type="component" value="Chromosome 12"/>
</dbReference>
<keyword evidence="2" id="KW-1185">Reference proteome</keyword>
<evidence type="ECO:0000313" key="2">
    <source>
        <dbReference type="Proteomes" id="UP001497482"/>
    </source>
</evidence>
<organism evidence="1 2">
    <name type="scientific">Knipowitschia caucasica</name>
    <name type="common">Caucasian dwarf goby</name>
    <name type="synonym">Pomatoschistus caucasicus</name>
    <dbReference type="NCBI Taxonomy" id="637954"/>
    <lineage>
        <taxon>Eukaryota</taxon>
        <taxon>Metazoa</taxon>
        <taxon>Chordata</taxon>
        <taxon>Craniata</taxon>
        <taxon>Vertebrata</taxon>
        <taxon>Euteleostomi</taxon>
        <taxon>Actinopterygii</taxon>
        <taxon>Neopterygii</taxon>
        <taxon>Teleostei</taxon>
        <taxon>Neoteleostei</taxon>
        <taxon>Acanthomorphata</taxon>
        <taxon>Gobiaria</taxon>
        <taxon>Gobiiformes</taxon>
        <taxon>Gobioidei</taxon>
        <taxon>Gobiidae</taxon>
        <taxon>Gobiinae</taxon>
        <taxon>Knipowitschia</taxon>
    </lineage>
</organism>
<evidence type="ECO:0000313" key="1">
    <source>
        <dbReference type="EMBL" id="CAL1575935.1"/>
    </source>
</evidence>
<gene>
    <name evidence="1" type="ORF">KC01_LOCUS7403</name>
</gene>
<dbReference type="AlphaFoldDB" id="A0AAV2JH65"/>
<protein>
    <submittedName>
        <fullName evidence="1">Uncharacterized protein</fullName>
    </submittedName>
</protein>
<dbReference type="EMBL" id="OZ035834">
    <property type="protein sequence ID" value="CAL1575935.1"/>
    <property type="molecule type" value="Genomic_DNA"/>
</dbReference>